<reference evidence="3 4" key="1">
    <citation type="journal article" date="2021" name="Int. J. Syst. Evol. Microbiol.">
        <title>Classification of three corynebacterial strains isolated from a small paddock in North Rhine-Westphalia: proposal of &lt;i&gt;Corynebacterium kalinowskii&lt;/i&gt; sp. nov., &lt;i&gt;Corynebacterium comes&lt;/i&gt; sp. nov. and &lt;i&gt;Corynebacterium occultum&lt;/i&gt; sp. nov.</title>
        <authorList>
            <person name="Schaffert L."/>
            <person name="Ruwe M."/>
            <person name="Milse J."/>
            <person name="Hanuschka K."/>
            <person name="Ortseifen V."/>
            <person name="Droste J."/>
            <person name="Brandt D."/>
            <person name="Schl L."/>
            <person name="Kutter Y."/>
            <person name="Vinke S."/>
            <person name="Vieh P."/>
            <person name="Jacob L."/>
            <person name="L N.C."/>
            <person name="Schulte-Berndt E."/>
            <person name="Hain C."/>
            <person name="Linder M."/>
            <person name="Schmidt P."/>
            <person name="Wollenschl L."/>
            <person name="Luttermann T."/>
            <person name="Thieme E."/>
            <person name="Hassa J."/>
            <person name="Haak M."/>
            <person name="Wittchen M."/>
            <person name="Mentz A."/>
            <person name="Persicke M."/>
            <person name="Busche T."/>
            <person name="R C."/>
        </authorList>
    </citation>
    <scope>NUCLEOTIDE SEQUENCE [LARGE SCALE GENOMIC DNA]</scope>
    <source>
        <strain evidence="3 4">2019</strain>
    </source>
</reference>
<dbReference type="SUPFAM" id="SSF54060">
    <property type="entry name" value="His-Me finger endonucleases"/>
    <property type="match status" value="1"/>
</dbReference>
<evidence type="ECO:0000259" key="1">
    <source>
        <dbReference type="Pfam" id="PF07463"/>
    </source>
</evidence>
<dbReference type="KEGG" id="ccoe:CETAM_09350"/>
<dbReference type="Pfam" id="PF13392">
    <property type="entry name" value="HNH_3"/>
    <property type="match status" value="1"/>
</dbReference>
<dbReference type="Proteomes" id="UP000425178">
    <property type="component" value="Chromosome"/>
</dbReference>
<feature type="domain" description="HNH nuclease" evidence="2">
    <location>
        <begin position="75"/>
        <end position="107"/>
    </location>
</feature>
<dbReference type="GO" id="GO:0016788">
    <property type="term" value="F:hydrolase activity, acting on ester bonds"/>
    <property type="evidence" value="ECO:0007669"/>
    <property type="project" value="InterPro"/>
</dbReference>
<protein>
    <submittedName>
        <fullName evidence="3">NUMOD4 motif protein</fullName>
    </submittedName>
</protein>
<evidence type="ECO:0000259" key="2">
    <source>
        <dbReference type="Pfam" id="PF13392"/>
    </source>
</evidence>
<keyword evidence="4" id="KW-1185">Reference proteome</keyword>
<evidence type="ECO:0000313" key="4">
    <source>
        <dbReference type="Proteomes" id="UP000425178"/>
    </source>
</evidence>
<name>A0A6B8VY78_9CORY</name>
<organism evidence="3 4">
    <name type="scientific">Corynebacterium comes</name>
    <dbReference type="NCBI Taxonomy" id="2675218"/>
    <lineage>
        <taxon>Bacteria</taxon>
        <taxon>Bacillati</taxon>
        <taxon>Actinomycetota</taxon>
        <taxon>Actinomycetes</taxon>
        <taxon>Mycobacteriales</taxon>
        <taxon>Corynebacteriaceae</taxon>
        <taxon>Corynebacterium</taxon>
    </lineage>
</organism>
<dbReference type="AlphaFoldDB" id="A0A6B8VY78"/>
<accession>A0A6B8VY78</accession>
<dbReference type="Pfam" id="PF07463">
    <property type="entry name" value="NUMOD4"/>
    <property type="match status" value="1"/>
</dbReference>
<dbReference type="InterPro" id="IPR010902">
    <property type="entry name" value="NUMOD4"/>
</dbReference>
<dbReference type="EMBL" id="CP046453">
    <property type="protein sequence ID" value="QGU05121.1"/>
    <property type="molecule type" value="Genomic_DNA"/>
</dbReference>
<gene>
    <name evidence="3" type="ORF">CETAM_09350</name>
</gene>
<dbReference type="InterPro" id="IPR044925">
    <property type="entry name" value="His-Me_finger_sf"/>
</dbReference>
<dbReference type="InterPro" id="IPR003615">
    <property type="entry name" value="HNH_nuc"/>
</dbReference>
<evidence type="ECO:0000313" key="3">
    <source>
        <dbReference type="EMBL" id="QGU05121.1"/>
    </source>
</evidence>
<dbReference type="Gene3D" id="3.90.75.20">
    <property type="match status" value="1"/>
</dbReference>
<feature type="domain" description="NUMOD4" evidence="1">
    <location>
        <begin position="22"/>
        <end position="64"/>
    </location>
</feature>
<proteinExistence type="predicted"/>
<sequence>MLEIVTDDPWGESIIYSNDMTIWRDIDNHSRYEVSNNGQVRRKENHSLLSGGLSSQGYPKVHLTDDDGKKADHNVHVLEARAFYGDIPGARIVHLSGVKTDNRLRNLHPQISDPVLAQAAFQRALRVRRARAVRHGDGL</sequence>